<dbReference type="PANTHER" id="PTHR38457:SF1">
    <property type="entry name" value="REGULATOR ABRB-RELATED"/>
    <property type="match status" value="1"/>
</dbReference>
<comment type="caution">
    <text evidence="2">The sequence shown here is derived from an EMBL/GenBank/DDBJ whole genome shotgun (WGS) entry which is preliminary data.</text>
</comment>
<dbReference type="EMBL" id="AMRI01000026">
    <property type="protein sequence ID" value="EKE69142.1"/>
    <property type="molecule type" value="Genomic_DNA"/>
</dbReference>
<dbReference type="PATRIC" id="fig|745411.4.peg.3124"/>
<dbReference type="NCBIfam" id="TIGR03082">
    <property type="entry name" value="Gneg_AbrB_dup"/>
    <property type="match status" value="2"/>
</dbReference>
<dbReference type="STRING" id="745411.B3C1_15874"/>
<feature type="transmembrane region" description="Helical" evidence="1">
    <location>
        <begin position="120"/>
        <end position="138"/>
    </location>
</feature>
<organism evidence="2 3">
    <name type="scientific">Gallaecimonas xiamenensis 3-C-1</name>
    <dbReference type="NCBI Taxonomy" id="745411"/>
    <lineage>
        <taxon>Bacteria</taxon>
        <taxon>Pseudomonadati</taxon>
        <taxon>Pseudomonadota</taxon>
        <taxon>Gammaproteobacteria</taxon>
        <taxon>Enterobacterales</taxon>
        <taxon>Gallaecimonadaceae</taxon>
        <taxon>Gallaecimonas</taxon>
    </lineage>
</organism>
<evidence type="ECO:0000256" key="1">
    <source>
        <dbReference type="SAM" id="Phobius"/>
    </source>
</evidence>
<feature type="transmembrane region" description="Helical" evidence="1">
    <location>
        <begin position="305"/>
        <end position="334"/>
    </location>
</feature>
<feature type="transmembrane region" description="Helical" evidence="1">
    <location>
        <begin position="86"/>
        <end position="108"/>
    </location>
</feature>
<sequence length="354" mass="36688">MLSVPPNPRSWCALVLLSALVTLPLWLLSLPAALLLGPMLAAIVLGVQGQRLAVPKPFYSLAQSLIGLMVAASISLPLLSHLLADLGLYLAVIAAVLLASSLLGWQLARGPWLPGTTGLWGIYPGAASAMVMMAESAANADVRLVALMQYLRVLLVALSASAVAHWAAPVAPEPSAPLPLDLGGLVVTLALALALSWLGRRAALPSGPFLLAMVLGALVQLAGGYQLTLPPWLLGLAYATLGWHVGLGFTRSTLKTARRALLPMLAAIGLLMALCAGIGYLLVHFLAIDPLTAYLATSPGGMDAIAIIAAGSGVDLPFVMAMQTLRFLLVLLLGPPLARFLARRLEGKTPLSGG</sequence>
<accession>K2J2S9</accession>
<feature type="transmembrane region" description="Helical" evidence="1">
    <location>
        <begin position="232"/>
        <end position="249"/>
    </location>
</feature>
<feature type="transmembrane region" description="Helical" evidence="1">
    <location>
        <begin position="261"/>
        <end position="285"/>
    </location>
</feature>
<feature type="transmembrane region" description="Helical" evidence="1">
    <location>
        <begin position="150"/>
        <end position="168"/>
    </location>
</feature>
<protein>
    <recommendedName>
        <fullName evidence="4">Ammonia monooxygenase</fullName>
    </recommendedName>
</protein>
<dbReference type="PANTHER" id="PTHR38457">
    <property type="entry name" value="REGULATOR ABRB-RELATED"/>
    <property type="match status" value="1"/>
</dbReference>
<name>K2J2S9_9GAMM</name>
<dbReference type="AlphaFoldDB" id="K2J2S9"/>
<dbReference type="InterPro" id="IPR017516">
    <property type="entry name" value="AbrB_dup"/>
</dbReference>
<keyword evidence="1" id="KW-0812">Transmembrane</keyword>
<proteinExistence type="predicted"/>
<dbReference type="Pfam" id="PF05145">
    <property type="entry name" value="AbrB"/>
    <property type="match status" value="1"/>
</dbReference>
<evidence type="ECO:0000313" key="3">
    <source>
        <dbReference type="Proteomes" id="UP000006755"/>
    </source>
</evidence>
<dbReference type="eggNOG" id="COG3180">
    <property type="taxonomic scope" value="Bacteria"/>
</dbReference>
<feature type="transmembrane region" description="Helical" evidence="1">
    <location>
        <begin position="209"/>
        <end position="226"/>
    </location>
</feature>
<dbReference type="InterPro" id="IPR007820">
    <property type="entry name" value="AbrB_fam"/>
</dbReference>
<feature type="transmembrane region" description="Helical" evidence="1">
    <location>
        <begin position="180"/>
        <end position="197"/>
    </location>
</feature>
<keyword evidence="1" id="KW-0472">Membrane</keyword>
<reference evidence="2 3" key="1">
    <citation type="journal article" date="2012" name="J. Bacteriol.">
        <title>Genome Sequence of Gallaecimonas xiamenensis Type Strain 3-C-1.</title>
        <authorList>
            <person name="Lai Q."/>
            <person name="Wang L."/>
            <person name="Wang W."/>
            <person name="Shao Z."/>
        </authorList>
    </citation>
    <scope>NUCLEOTIDE SEQUENCE [LARGE SCALE GENOMIC DNA]</scope>
    <source>
        <strain evidence="2 3">3-C-1</strain>
    </source>
</reference>
<keyword evidence="3" id="KW-1185">Reference proteome</keyword>
<keyword evidence="1" id="KW-1133">Transmembrane helix</keyword>
<evidence type="ECO:0000313" key="2">
    <source>
        <dbReference type="EMBL" id="EKE69142.1"/>
    </source>
</evidence>
<dbReference type="GO" id="GO:0016020">
    <property type="term" value="C:membrane"/>
    <property type="evidence" value="ECO:0007669"/>
    <property type="project" value="InterPro"/>
</dbReference>
<dbReference type="PIRSF" id="PIRSF038991">
    <property type="entry name" value="Protein_AbrB"/>
    <property type="match status" value="1"/>
</dbReference>
<feature type="transmembrane region" description="Helical" evidence="1">
    <location>
        <begin position="62"/>
        <end position="79"/>
    </location>
</feature>
<evidence type="ECO:0008006" key="4">
    <source>
        <dbReference type="Google" id="ProtNLM"/>
    </source>
</evidence>
<dbReference type="Proteomes" id="UP000006755">
    <property type="component" value="Unassembled WGS sequence"/>
</dbReference>
<gene>
    <name evidence="2" type="ORF">B3C1_15874</name>
</gene>
<dbReference type="GO" id="GO:0010468">
    <property type="term" value="P:regulation of gene expression"/>
    <property type="evidence" value="ECO:0007669"/>
    <property type="project" value="InterPro"/>
</dbReference>